<proteinExistence type="predicted"/>
<dbReference type="RefSeq" id="WP_277537428.1">
    <property type="nucleotide sequence ID" value="NZ_JAPDIA010000008.1"/>
</dbReference>
<evidence type="ECO:0000313" key="1">
    <source>
        <dbReference type="EMBL" id="MDG0813464.1"/>
    </source>
</evidence>
<evidence type="ECO:0000313" key="2">
    <source>
        <dbReference type="Proteomes" id="UP001153404"/>
    </source>
</evidence>
<sequence length="146" mass="16698">MRRIALRQRLTERKIGRPQLIGVHVVHLREIAAQPIGHETIGGKQIRIIVRVQTVKNPEQVFVYEHGRAVLLDNPQLVVHNFVIFLDDLVDVLLRLFRNDTQARPIEKRPQHDQRNGDQEYIAGQQPGAESHFHASPLLCGSEVCL</sequence>
<dbReference type="EMBL" id="JAPDIA010000008">
    <property type="protein sequence ID" value="MDG0813464.1"/>
    <property type="molecule type" value="Genomic_DNA"/>
</dbReference>
<dbReference type="AlphaFoldDB" id="A0A9X4QWA8"/>
<gene>
    <name evidence="1" type="ORF">OMP40_32385</name>
</gene>
<reference evidence="1" key="1">
    <citation type="submission" date="2022-10" db="EMBL/GenBank/DDBJ databases">
        <title>Comparative genomic analysis of Cohnella hashimotonis sp. nov., isolated from the International Space Station.</title>
        <authorList>
            <person name="Simpson A."/>
            <person name="Venkateswaran K."/>
        </authorList>
    </citation>
    <scope>NUCLEOTIDE SEQUENCE</scope>
    <source>
        <strain evidence="1">DSM 28161</strain>
    </source>
</reference>
<dbReference type="Proteomes" id="UP001153404">
    <property type="component" value="Unassembled WGS sequence"/>
</dbReference>
<comment type="caution">
    <text evidence="1">The sequence shown here is derived from an EMBL/GenBank/DDBJ whole genome shotgun (WGS) entry which is preliminary data.</text>
</comment>
<keyword evidence="2" id="KW-1185">Reference proteome</keyword>
<name>A0A9X4QWA8_9BACL</name>
<accession>A0A9X4QWA8</accession>
<protein>
    <submittedName>
        <fullName evidence="1">Uncharacterized protein</fullName>
    </submittedName>
</protein>
<organism evidence="1 2">
    <name type="scientific">Cohnella rhizosphaerae</name>
    <dbReference type="NCBI Taxonomy" id="1457232"/>
    <lineage>
        <taxon>Bacteria</taxon>
        <taxon>Bacillati</taxon>
        <taxon>Bacillota</taxon>
        <taxon>Bacilli</taxon>
        <taxon>Bacillales</taxon>
        <taxon>Paenibacillaceae</taxon>
        <taxon>Cohnella</taxon>
    </lineage>
</organism>